<keyword evidence="2" id="KW-0560">Oxidoreductase</keyword>
<accession>A0A433QQY1</accession>
<dbReference type="GO" id="GO:0004604">
    <property type="term" value="F:phosphoadenylyl-sulfate reductase (thioredoxin) activity"/>
    <property type="evidence" value="ECO:0007669"/>
    <property type="project" value="InterPro"/>
</dbReference>
<dbReference type="CDD" id="cd23945">
    <property type="entry name" value="PAPS_reductase"/>
    <property type="match status" value="1"/>
</dbReference>
<protein>
    <submittedName>
        <fullName evidence="5">Phosphoadenosine phosphosulfate reductase</fullName>
    </submittedName>
</protein>
<comment type="caution">
    <text evidence="5">The sequence shown here is derived from an EMBL/GenBank/DDBJ whole genome shotgun (WGS) entry which is preliminary data.</text>
</comment>
<dbReference type="InterPro" id="IPR014729">
    <property type="entry name" value="Rossmann-like_a/b/a_fold"/>
</dbReference>
<dbReference type="InterPro" id="IPR004511">
    <property type="entry name" value="PAPS/APS_Rdtase"/>
</dbReference>
<evidence type="ECO:0000256" key="2">
    <source>
        <dbReference type="ARBA" id="ARBA00023002"/>
    </source>
</evidence>
<dbReference type="GO" id="GO:0019379">
    <property type="term" value="P:sulfate assimilation, phosphoadenylyl sulfate reduction by phosphoadenylyl-sulfate reductase (thioredoxin)"/>
    <property type="evidence" value="ECO:0007669"/>
    <property type="project" value="InterPro"/>
</dbReference>
<dbReference type="PANTHER" id="PTHR46509:SF1">
    <property type="entry name" value="PHOSPHOADENOSINE PHOSPHOSULFATE REDUCTASE"/>
    <property type="match status" value="1"/>
</dbReference>
<dbReference type="GO" id="GO:0005737">
    <property type="term" value="C:cytoplasm"/>
    <property type="evidence" value="ECO:0007669"/>
    <property type="project" value="TreeGrafter"/>
</dbReference>
<proteinExistence type="inferred from homology"/>
<dbReference type="SUPFAM" id="SSF52402">
    <property type="entry name" value="Adenine nucleotide alpha hydrolases-like"/>
    <property type="match status" value="1"/>
</dbReference>
<dbReference type="InterPro" id="IPR002500">
    <property type="entry name" value="PAPS_reduct_dom"/>
</dbReference>
<dbReference type="InterPro" id="IPR011800">
    <property type="entry name" value="PAPS_reductase_CysH"/>
</dbReference>
<dbReference type="EMBL" id="RBNJ01002250">
    <property type="protein sequence ID" value="RUS32194.1"/>
    <property type="molecule type" value="Genomic_DNA"/>
</dbReference>
<dbReference type="AlphaFoldDB" id="A0A433QQY1"/>
<dbReference type="Pfam" id="PF01507">
    <property type="entry name" value="PAPS_reduct"/>
    <property type="match status" value="1"/>
</dbReference>
<feature type="domain" description="Phosphoadenosine phosphosulphate reductase" evidence="4">
    <location>
        <begin position="81"/>
        <end position="260"/>
    </location>
</feature>
<evidence type="ECO:0000313" key="6">
    <source>
        <dbReference type="Proteomes" id="UP000274822"/>
    </source>
</evidence>
<dbReference type="NCBIfam" id="TIGR02057">
    <property type="entry name" value="PAPS_reductase"/>
    <property type="match status" value="1"/>
</dbReference>
<reference evidence="5 6" key="1">
    <citation type="journal article" date="2018" name="New Phytol.">
        <title>Phylogenomics of Endogonaceae and evolution of mycorrhizas within Mucoromycota.</title>
        <authorList>
            <person name="Chang Y."/>
            <person name="Desiro A."/>
            <person name="Na H."/>
            <person name="Sandor L."/>
            <person name="Lipzen A."/>
            <person name="Clum A."/>
            <person name="Barry K."/>
            <person name="Grigoriev I.V."/>
            <person name="Martin F.M."/>
            <person name="Stajich J.E."/>
            <person name="Smith M.E."/>
            <person name="Bonito G."/>
            <person name="Spatafora J.W."/>
        </authorList>
    </citation>
    <scope>NUCLEOTIDE SEQUENCE [LARGE SCALE GENOMIC DNA]</scope>
    <source>
        <strain evidence="5 6">AD002</strain>
    </source>
</reference>
<sequence length="317" mass="36108">MSLKIVSKKVEREFHKNNKILQSIITTPIMPSSTNTEQSNEPGRQSFAAFTPSHLKHLNYHLSKLPPKKILEWAILTLPNLYQTTAFGLTGCVIADMISKISIEQNDGKHLVPLIFLDTFYHFPETRDLANKFATHYNVPLKIYKPSGLATVEDLEREHGQRLWEVNEDMYDFLVKVEPARRAYAELDVAAVITGRRRSQKGDRAEIPIVEVDGTGMVKLNPLAYWDFQQVWTYIRANKVPYNALVDQGYKSIGDWHSTKAPVNGDDERSGRWDGKEKTECGLHKDYFKMRAAFIASKKKQQQQTKQGSGADLVAVE</sequence>
<dbReference type="NCBIfam" id="TIGR00434">
    <property type="entry name" value="cysH"/>
    <property type="match status" value="1"/>
</dbReference>
<name>A0A433QQY1_9FUNG</name>
<dbReference type="HAMAP" id="MF_00063">
    <property type="entry name" value="CysH"/>
    <property type="match status" value="1"/>
</dbReference>
<dbReference type="NCBIfam" id="NF002537">
    <property type="entry name" value="PRK02090.1"/>
    <property type="match status" value="1"/>
</dbReference>
<evidence type="ECO:0000256" key="3">
    <source>
        <dbReference type="ARBA" id="ARBA00024327"/>
    </source>
</evidence>
<comment type="pathway">
    <text evidence="3">Sulfur metabolism; hydrogen sulfide biosynthesis; sulfite from sulfate.</text>
</comment>
<dbReference type="Gene3D" id="3.40.50.620">
    <property type="entry name" value="HUPs"/>
    <property type="match status" value="1"/>
</dbReference>
<comment type="similarity">
    <text evidence="1">Belongs to the PAPS reductase family. CysH subfamily.</text>
</comment>
<organism evidence="5 6">
    <name type="scientific">Jimgerdemannia flammicorona</name>
    <dbReference type="NCBI Taxonomy" id="994334"/>
    <lineage>
        <taxon>Eukaryota</taxon>
        <taxon>Fungi</taxon>
        <taxon>Fungi incertae sedis</taxon>
        <taxon>Mucoromycota</taxon>
        <taxon>Mucoromycotina</taxon>
        <taxon>Endogonomycetes</taxon>
        <taxon>Endogonales</taxon>
        <taxon>Endogonaceae</taxon>
        <taxon>Jimgerdemannia</taxon>
    </lineage>
</organism>
<gene>
    <name evidence="5" type="ORF">BC938DRAFT_476065</name>
</gene>
<dbReference type="Proteomes" id="UP000274822">
    <property type="component" value="Unassembled WGS sequence"/>
</dbReference>
<evidence type="ECO:0000259" key="4">
    <source>
        <dbReference type="Pfam" id="PF01507"/>
    </source>
</evidence>
<keyword evidence="6" id="KW-1185">Reference proteome</keyword>
<evidence type="ECO:0000313" key="5">
    <source>
        <dbReference type="EMBL" id="RUS32194.1"/>
    </source>
</evidence>
<dbReference type="PANTHER" id="PTHR46509">
    <property type="entry name" value="PHOSPHOADENOSINE PHOSPHOSULFATE REDUCTASE"/>
    <property type="match status" value="1"/>
</dbReference>
<evidence type="ECO:0000256" key="1">
    <source>
        <dbReference type="ARBA" id="ARBA00009732"/>
    </source>
</evidence>